<proteinExistence type="predicted"/>
<protein>
    <submittedName>
        <fullName evidence="1">Uncharacterized protein</fullName>
    </submittedName>
</protein>
<name>A0AA36B5C8_OCTVU</name>
<gene>
    <name evidence="1" type="ORF">OCTVUL_1B011360</name>
</gene>
<evidence type="ECO:0000313" key="1">
    <source>
        <dbReference type="EMBL" id="CAI9728223.1"/>
    </source>
</evidence>
<organism evidence="1 2">
    <name type="scientific">Octopus vulgaris</name>
    <name type="common">Common octopus</name>
    <dbReference type="NCBI Taxonomy" id="6645"/>
    <lineage>
        <taxon>Eukaryota</taxon>
        <taxon>Metazoa</taxon>
        <taxon>Spiralia</taxon>
        <taxon>Lophotrochozoa</taxon>
        <taxon>Mollusca</taxon>
        <taxon>Cephalopoda</taxon>
        <taxon>Coleoidea</taxon>
        <taxon>Octopodiformes</taxon>
        <taxon>Octopoda</taxon>
        <taxon>Incirrata</taxon>
        <taxon>Octopodidae</taxon>
        <taxon>Octopus</taxon>
    </lineage>
</organism>
<accession>A0AA36B5C8</accession>
<dbReference type="AlphaFoldDB" id="A0AA36B5C8"/>
<dbReference type="Proteomes" id="UP001162480">
    <property type="component" value="Chromosome 9"/>
</dbReference>
<evidence type="ECO:0000313" key="2">
    <source>
        <dbReference type="Proteomes" id="UP001162480"/>
    </source>
</evidence>
<keyword evidence="2" id="KW-1185">Reference proteome</keyword>
<reference evidence="1" key="1">
    <citation type="submission" date="2023-08" db="EMBL/GenBank/DDBJ databases">
        <authorList>
            <person name="Alioto T."/>
            <person name="Alioto T."/>
            <person name="Gomez Garrido J."/>
        </authorList>
    </citation>
    <scope>NUCLEOTIDE SEQUENCE</scope>
</reference>
<dbReference type="EMBL" id="OX597822">
    <property type="protein sequence ID" value="CAI9728223.1"/>
    <property type="molecule type" value="Genomic_DNA"/>
</dbReference>
<sequence length="67" mass="7838">MSLDEHELLSQLPISINNSDVLLKFIKCYLNEESVVTPSHQFNCYYSLKDIYTRLSNDIPRKVFSNL</sequence>